<evidence type="ECO:0000313" key="1">
    <source>
        <dbReference type="EMBL" id="QFU15992.1"/>
    </source>
</evidence>
<proteinExistence type="predicted"/>
<name>A0A5P9JT53_9HYPH</name>
<dbReference type="AlphaFoldDB" id="A0A5P9JT53"/>
<evidence type="ECO:0000313" key="2">
    <source>
        <dbReference type="Proteomes" id="UP000325614"/>
    </source>
</evidence>
<dbReference type="Proteomes" id="UP000325614">
    <property type="component" value="Chromosome"/>
</dbReference>
<sequence length="64" mass="7224">MSKDDAMPDSSLDYALREYRRLFDEARRGERPWDHRATVRALAEKTGVTVEEIEAGLGPSASRS</sequence>
<keyword evidence="2" id="KW-1185">Reference proteome</keyword>
<dbReference type="KEGG" id="mico:GDR74_07010"/>
<accession>A0A5P9JT53</accession>
<gene>
    <name evidence="1" type="ORF">GDR74_07010</name>
</gene>
<dbReference type="RefSeq" id="WP_152585637.1">
    <property type="nucleotide sequence ID" value="NZ_CP045423.1"/>
</dbReference>
<protein>
    <submittedName>
        <fullName evidence="1">Uncharacterized protein</fullName>
    </submittedName>
</protein>
<reference evidence="1 2" key="1">
    <citation type="submission" date="2019-10" db="EMBL/GenBank/DDBJ databases">
        <title>Isolation, Identification of Microvirga thermotolerans HR1, a novel thermophilic bacterium and Comparative Genomics of the genus Microvirga.</title>
        <authorList>
            <person name="Li J."/>
            <person name="Zhang W."/>
            <person name="Lin M."/>
            <person name="Wang J."/>
        </authorList>
    </citation>
    <scope>NUCLEOTIDE SEQUENCE [LARGE SCALE GENOMIC DNA]</scope>
    <source>
        <strain evidence="1 2">HR1</strain>
    </source>
</reference>
<dbReference type="EMBL" id="CP045423">
    <property type="protein sequence ID" value="QFU15992.1"/>
    <property type="molecule type" value="Genomic_DNA"/>
</dbReference>
<organism evidence="1 2">
    <name type="scientific">Microvirga thermotolerans</name>
    <dbReference type="NCBI Taxonomy" id="2651334"/>
    <lineage>
        <taxon>Bacteria</taxon>
        <taxon>Pseudomonadati</taxon>
        <taxon>Pseudomonadota</taxon>
        <taxon>Alphaproteobacteria</taxon>
        <taxon>Hyphomicrobiales</taxon>
        <taxon>Methylobacteriaceae</taxon>
        <taxon>Microvirga</taxon>
    </lineage>
</organism>